<proteinExistence type="inferred from homology"/>
<dbReference type="Gene3D" id="3.40.190.150">
    <property type="entry name" value="Bordetella uptake gene, domain 1"/>
    <property type="match status" value="1"/>
</dbReference>
<comment type="similarity">
    <text evidence="1">Belongs to the UPF0065 (bug) family.</text>
</comment>
<comment type="caution">
    <text evidence="3">The sequence shown here is derived from an EMBL/GenBank/DDBJ whole genome shotgun (WGS) entry which is preliminary data.</text>
</comment>
<evidence type="ECO:0000313" key="3">
    <source>
        <dbReference type="EMBL" id="RLP77792.1"/>
    </source>
</evidence>
<evidence type="ECO:0000256" key="2">
    <source>
        <dbReference type="SAM" id="SignalP"/>
    </source>
</evidence>
<dbReference type="PANTHER" id="PTHR42928">
    <property type="entry name" value="TRICARBOXYLATE-BINDING PROTEIN"/>
    <property type="match status" value="1"/>
</dbReference>
<dbReference type="CDD" id="cd07012">
    <property type="entry name" value="PBP2_Bug_TTT"/>
    <property type="match status" value="1"/>
</dbReference>
<name>A0A3L7AEH2_9MICO</name>
<keyword evidence="4" id="KW-1185">Reference proteome</keyword>
<feature type="signal peptide" evidence="2">
    <location>
        <begin position="1"/>
        <end position="22"/>
    </location>
</feature>
<protein>
    <submittedName>
        <fullName evidence="3">Tripartite tricarboxylate transporter substrate binding protein</fullName>
    </submittedName>
</protein>
<dbReference type="Pfam" id="PF03401">
    <property type="entry name" value="TctC"/>
    <property type="match status" value="1"/>
</dbReference>
<evidence type="ECO:0000256" key="1">
    <source>
        <dbReference type="ARBA" id="ARBA00006987"/>
    </source>
</evidence>
<keyword evidence="2" id="KW-0732">Signal</keyword>
<dbReference type="OrthoDB" id="9780943at2"/>
<dbReference type="Proteomes" id="UP000272503">
    <property type="component" value="Unassembled WGS sequence"/>
</dbReference>
<dbReference type="EMBL" id="RCUX01000001">
    <property type="protein sequence ID" value="RLP77792.1"/>
    <property type="molecule type" value="Genomic_DNA"/>
</dbReference>
<reference evidence="3 4" key="1">
    <citation type="submission" date="2018-10" db="EMBL/GenBank/DDBJ databases">
        <authorList>
            <person name="Li J."/>
        </authorList>
    </citation>
    <scope>NUCLEOTIDE SEQUENCE [LARGE SCALE GENOMIC DNA]</scope>
    <source>
        <strain evidence="3 4">IF 016277</strain>
    </source>
</reference>
<dbReference type="SUPFAM" id="SSF53850">
    <property type="entry name" value="Periplasmic binding protein-like II"/>
    <property type="match status" value="1"/>
</dbReference>
<gene>
    <name evidence="3" type="ORF">D9V32_00195</name>
</gene>
<dbReference type="PANTHER" id="PTHR42928:SF3">
    <property type="entry name" value="UPF0065 PROTEIN YFLP"/>
    <property type="match status" value="1"/>
</dbReference>
<accession>A0A3L7AEH2</accession>
<dbReference type="InterPro" id="IPR042100">
    <property type="entry name" value="Bug_dom1"/>
</dbReference>
<organism evidence="3 4">
    <name type="scientific">Mycetocola tolaasinivorans</name>
    <dbReference type="NCBI Taxonomy" id="76635"/>
    <lineage>
        <taxon>Bacteria</taxon>
        <taxon>Bacillati</taxon>
        <taxon>Actinomycetota</taxon>
        <taxon>Actinomycetes</taxon>
        <taxon>Micrococcales</taxon>
        <taxon>Microbacteriaceae</taxon>
        <taxon>Mycetocola</taxon>
    </lineage>
</organism>
<dbReference type="PIRSF" id="PIRSF017082">
    <property type="entry name" value="YflP"/>
    <property type="match status" value="1"/>
</dbReference>
<dbReference type="RefSeq" id="WP_121646888.1">
    <property type="nucleotide sequence ID" value="NZ_RCUX01000001.1"/>
</dbReference>
<dbReference type="InterPro" id="IPR005064">
    <property type="entry name" value="BUG"/>
</dbReference>
<evidence type="ECO:0000313" key="4">
    <source>
        <dbReference type="Proteomes" id="UP000272503"/>
    </source>
</evidence>
<dbReference type="AlphaFoldDB" id="A0A3L7AEH2"/>
<dbReference type="Gene3D" id="3.40.190.10">
    <property type="entry name" value="Periplasmic binding protein-like II"/>
    <property type="match status" value="1"/>
</dbReference>
<sequence>MKKRIISIVVGVLTIGVFTAAAMDASASGSTASARSKLTIMAPAAPGGGWDGFGREAQQGLRRAGIVNNAQVINVPGAGGTIGLSKLVQMDGRDDMLMVTGAVMIGASVLSKTSESLADTTPIARLADDYSVLVVPAASPYNTMAEFVEAWQKAPGAHSIAGGSLGSIDHLLSGLLGRTVGITPSAVNYVAYSGGGEVLASMLSNTAAAGISGYNEFRDQIEAGTLRALGISSPERLDGVPVPTFIESGIDVQMSNWRGYVAPPGIADDARDEMVAIITELHQTDEWADTLRRNNWTDSFQVGDEFDAFLEEETTRVSDLIRELGL</sequence>
<feature type="chain" id="PRO_5039434667" evidence="2">
    <location>
        <begin position="23"/>
        <end position="326"/>
    </location>
</feature>